<keyword evidence="3" id="KW-0489">Methyltransferase</keyword>
<dbReference type="InterPro" id="IPR029063">
    <property type="entry name" value="SAM-dependent_MTases_sf"/>
</dbReference>
<dbReference type="SUPFAM" id="SSF53335">
    <property type="entry name" value="S-adenosyl-L-methionine-dependent methyltransferases"/>
    <property type="match status" value="1"/>
</dbReference>
<dbReference type="Pfam" id="PF13649">
    <property type="entry name" value="Methyltransf_25"/>
    <property type="match status" value="1"/>
</dbReference>
<dbReference type="PANTHER" id="PTHR43861">
    <property type="entry name" value="TRANS-ACONITATE 2-METHYLTRANSFERASE-RELATED"/>
    <property type="match status" value="1"/>
</dbReference>
<evidence type="ECO:0000313" key="3">
    <source>
        <dbReference type="EMBL" id="MFC5462328.1"/>
    </source>
</evidence>
<accession>A0ABW0L8Y8</accession>
<dbReference type="Proteomes" id="UP001596050">
    <property type="component" value="Unassembled WGS sequence"/>
</dbReference>
<dbReference type="EMBL" id="JBHSMU010000016">
    <property type="protein sequence ID" value="MFC5462328.1"/>
    <property type="molecule type" value="Genomic_DNA"/>
</dbReference>
<feature type="domain" description="Methyltransferase" evidence="2">
    <location>
        <begin position="46"/>
        <end position="139"/>
    </location>
</feature>
<gene>
    <name evidence="3" type="ORF">ACFPN5_21195</name>
</gene>
<organism evidence="3 4">
    <name type="scientific">Massilia niabensis</name>
    <dbReference type="NCBI Taxonomy" id="544910"/>
    <lineage>
        <taxon>Bacteria</taxon>
        <taxon>Pseudomonadati</taxon>
        <taxon>Pseudomonadota</taxon>
        <taxon>Betaproteobacteria</taxon>
        <taxon>Burkholderiales</taxon>
        <taxon>Oxalobacteraceae</taxon>
        <taxon>Telluria group</taxon>
        <taxon>Massilia</taxon>
    </lineage>
</organism>
<dbReference type="Gene3D" id="3.40.50.150">
    <property type="entry name" value="Vaccinia Virus protein VP39"/>
    <property type="match status" value="1"/>
</dbReference>
<evidence type="ECO:0000256" key="1">
    <source>
        <dbReference type="ARBA" id="ARBA00022679"/>
    </source>
</evidence>
<keyword evidence="1 3" id="KW-0808">Transferase</keyword>
<evidence type="ECO:0000313" key="4">
    <source>
        <dbReference type="Proteomes" id="UP001596050"/>
    </source>
</evidence>
<name>A0ABW0L8Y8_9BURK</name>
<dbReference type="GO" id="GO:0032259">
    <property type="term" value="P:methylation"/>
    <property type="evidence" value="ECO:0007669"/>
    <property type="project" value="UniProtKB-KW"/>
</dbReference>
<evidence type="ECO:0000259" key="2">
    <source>
        <dbReference type="Pfam" id="PF13649"/>
    </source>
</evidence>
<proteinExistence type="predicted"/>
<dbReference type="RefSeq" id="WP_379785823.1">
    <property type="nucleotide sequence ID" value="NZ_JBHSMU010000016.1"/>
</dbReference>
<dbReference type="EC" id="2.1.-.-" evidence="3"/>
<dbReference type="InterPro" id="IPR041698">
    <property type="entry name" value="Methyltransf_25"/>
</dbReference>
<dbReference type="CDD" id="cd02440">
    <property type="entry name" value="AdoMet_MTases"/>
    <property type="match status" value="1"/>
</dbReference>
<protein>
    <submittedName>
        <fullName evidence="3">Class I SAM-dependent methyltransferase</fullName>
        <ecNumber evidence="3">2.1.-.-</ecNumber>
    </submittedName>
</protein>
<dbReference type="GO" id="GO:0008168">
    <property type="term" value="F:methyltransferase activity"/>
    <property type="evidence" value="ECO:0007669"/>
    <property type="project" value="UniProtKB-KW"/>
</dbReference>
<reference evidence="4" key="1">
    <citation type="journal article" date="2019" name="Int. J. Syst. Evol. Microbiol.">
        <title>The Global Catalogue of Microorganisms (GCM) 10K type strain sequencing project: providing services to taxonomists for standard genome sequencing and annotation.</title>
        <authorList>
            <consortium name="The Broad Institute Genomics Platform"/>
            <consortium name="The Broad Institute Genome Sequencing Center for Infectious Disease"/>
            <person name="Wu L."/>
            <person name="Ma J."/>
        </authorList>
    </citation>
    <scope>NUCLEOTIDE SEQUENCE [LARGE SCALE GENOMIC DNA]</scope>
    <source>
        <strain evidence="4">KACC 12649</strain>
    </source>
</reference>
<sequence>MNNQQVAKYYALLGEALEDKYLEPDMDEDIDDMSIHLGTLLSGHTVLELGCGTGFWTEVVAESAQSVVAVDINASLVDIARERGMPEGKVTFRVADALDLPEDIGNEVGKITAVLVSFLWSHLNKKEQEGLLATLKKRLGKDVLLVLLDDSFVEGFSETIAKTDADGTTYEILTLPSGERFEVPKSYQSDSALRKRLGNVAKDIRIERVEFFWILTCKLK</sequence>
<comment type="caution">
    <text evidence="3">The sequence shown here is derived from an EMBL/GenBank/DDBJ whole genome shotgun (WGS) entry which is preliminary data.</text>
</comment>
<keyword evidence="4" id="KW-1185">Reference proteome</keyword>